<name>A0A183IZ33_9BILA</name>
<proteinExistence type="predicted"/>
<evidence type="ECO:0000313" key="2">
    <source>
        <dbReference type="EMBL" id="VDP19896.1"/>
    </source>
</evidence>
<sequence length="72" mass="8657">MHCSRRCKALTLVRFFWHRVFAVSGKFLPRVPRPKHLFVFVDVAKSFSDIFYHPVRYCNDLNDYDISLHLSR</sequence>
<dbReference type="Proteomes" id="UP000270296">
    <property type="component" value="Unassembled WGS sequence"/>
</dbReference>
<protein>
    <submittedName>
        <fullName evidence="4">Secreted protein</fullName>
    </submittedName>
</protein>
<reference evidence="2 3" key="2">
    <citation type="submission" date="2018-11" db="EMBL/GenBank/DDBJ databases">
        <authorList>
            <consortium name="Pathogen Informatics"/>
        </authorList>
    </citation>
    <scope>NUCLEOTIDE SEQUENCE [LARGE SCALE GENOMIC DNA]</scope>
</reference>
<gene>
    <name evidence="2" type="ORF">SBAD_LOCUS8882</name>
</gene>
<evidence type="ECO:0000256" key="1">
    <source>
        <dbReference type="SAM" id="SignalP"/>
    </source>
</evidence>
<feature type="chain" id="PRO_5043140346" evidence="1">
    <location>
        <begin position="23"/>
        <end position="72"/>
    </location>
</feature>
<dbReference type="WBParaSite" id="SBAD_0000920201-mRNA-1">
    <property type="protein sequence ID" value="SBAD_0000920201-mRNA-1"/>
    <property type="gene ID" value="SBAD_0000920201"/>
</dbReference>
<dbReference type="AlphaFoldDB" id="A0A183IZ33"/>
<dbReference type="EMBL" id="UZAM01012070">
    <property type="protein sequence ID" value="VDP19896.1"/>
    <property type="molecule type" value="Genomic_DNA"/>
</dbReference>
<organism evidence="4">
    <name type="scientific">Soboliphyme baturini</name>
    <dbReference type="NCBI Taxonomy" id="241478"/>
    <lineage>
        <taxon>Eukaryota</taxon>
        <taxon>Metazoa</taxon>
        <taxon>Ecdysozoa</taxon>
        <taxon>Nematoda</taxon>
        <taxon>Enoplea</taxon>
        <taxon>Dorylaimia</taxon>
        <taxon>Dioctophymatida</taxon>
        <taxon>Dioctophymatoidea</taxon>
        <taxon>Soboliphymatidae</taxon>
        <taxon>Soboliphyme</taxon>
    </lineage>
</organism>
<keyword evidence="3" id="KW-1185">Reference proteome</keyword>
<keyword evidence="1" id="KW-0732">Signal</keyword>
<feature type="signal peptide" evidence="1">
    <location>
        <begin position="1"/>
        <end position="22"/>
    </location>
</feature>
<reference evidence="4" key="1">
    <citation type="submission" date="2016-06" db="UniProtKB">
        <authorList>
            <consortium name="WormBaseParasite"/>
        </authorList>
    </citation>
    <scope>IDENTIFICATION</scope>
</reference>
<accession>A0A183IZ33</accession>
<evidence type="ECO:0000313" key="4">
    <source>
        <dbReference type="WBParaSite" id="SBAD_0000920201-mRNA-1"/>
    </source>
</evidence>
<evidence type="ECO:0000313" key="3">
    <source>
        <dbReference type="Proteomes" id="UP000270296"/>
    </source>
</evidence>